<protein>
    <submittedName>
        <fullName evidence="9">Prolipoprotein diacylglyceryl transferase</fullName>
        <ecNumber evidence="9">2.5.1.145</ecNumber>
    </submittedName>
</protein>
<dbReference type="EC" id="2.5.1.145" evidence="9"/>
<comment type="caution">
    <text evidence="9">The sequence shown here is derived from an EMBL/GenBank/DDBJ whole genome shotgun (WGS) entry which is preliminary data.</text>
</comment>
<reference evidence="9 10" key="1">
    <citation type="submission" date="2024-09" db="EMBL/GenBank/DDBJ databases">
        <title>Novel species of the genus Pelomonas and Roseateles isolated from streams.</title>
        <authorList>
            <person name="Lu H."/>
        </authorList>
    </citation>
    <scope>NUCLEOTIDE SEQUENCE [LARGE SCALE GENOMIC DNA]</scope>
    <source>
        <strain evidence="9 10">BYS96W</strain>
    </source>
</reference>
<keyword evidence="6 8" id="KW-0472">Membrane</keyword>
<feature type="transmembrane region" description="Helical" evidence="8">
    <location>
        <begin position="180"/>
        <end position="197"/>
    </location>
</feature>
<feature type="region of interest" description="Disordered" evidence="7">
    <location>
        <begin position="244"/>
        <end position="265"/>
    </location>
</feature>
<keyword evidence="10" id="KW-1185">Reference proteome</keyword>
<dbReference type="Pfam" id="PF01790">
    <property type="entry name" value="LGT"/>
    <property type="match status" value="1"/>
</dbReference>
<dbReference type="PANTHER" id="PTHR30589">
    <property type="entry name" value="PROLIPOPROTEIN DIACYLGLYCERYL TRANSFERASE"/>
    <property type="match status" value="1"/>
</dbReference>
<proteinExistence type="inferred from homology"/>
<evidence type="ECO:0000256" key="3">
    <source>
        <dbReference type="ARBA" id="ARBA00022679"/>
    </source>
</evidence>
<keyword evidence="2" id="KW-1003">Cell membrane</keyword>
<evidence type="ECO:0000313" key="10">
    <source>
        <dbReference type="Proteomes" id="UP001606305"/>
    </source>
</evidence>
<dbReference type="Proteomes" id="UP001606305">
    <property type="component" value="Unassembled WGS sequence"/>
</dbReference>
<dbReference type="InterPro" id="IPR001640">
    <property type="entry name" value="Lgt"/>
</dbReference>
<accession>A0ABW7GAY0</accession>
<evidence type="ECO:0000256" key="8">
    <source>
        <dbReference type="SAM" id="Phobius"/>
    </source>
</evidence>
<organism evidence="9 10">
    <name type="scientific">Pelomonas nitida</name>
    <dbReference type="NCBI Taxonomy" id="3299027"/>
    <lineage>
        <taxon>Bacteria</taxon>
        <taxon>Pseudomonadati</taxon>
        <taxon>Pseudomonadota</taxon>
        <taxon>Betaproteobacteria</taxon>
        <taxon>Burkholderiales</taxon>
        <taxon>Sphaerotilaceae</taxon>
        <taxon>Roseateles</taxon>
    </lineage>
</organism>
<keyword evidence="3 9" id="KW-0808">Transferase</keyword>
<name>A0ABW7GAY0_9BURK</name>
<comment type="similarity">
    <text evidence="1">Belongs to the Lgt family.</text>
</comment>
<keyword evidence="5 8" id="KW-1133">Transmembrane helix</keyword>
<dbReference type="EMBL" id="JBIGIA010000017">
    <property type="protein sequence ID" value="MFG6459009.1"/>
    <property type="molecule type" value="Genomic_DNA"/>
</dbReference>
<evidence type="ECO:0000256" key="1">
    <source>
        <dbReference type="ARBA" id="ARBA00007150"/>
    </source>
</evidence>
<keyword evidence="4 8" id="KW-0812">Transmembrane</keyword>
<gene>
    <name evidence="9" type="ORF">ACG00X_19400</name>
</gene>
<dbReference type="RefSeq" id="WP_394490560.1">
    <property type="nucleotide sequence ID" value="NZ_JBIGIA010000017.1"/>
</dbReference>
<evidence type="ECO:0000313" key="9">
    <source>
        <dbReference type="EMBL" id="MFG6459009.1"/>
    </source>
</evidence>
<feature type="transmembrane region" description="Helical" evidence="8">
    <location>
        <begin position="39"/>
        <end position="58"/>
    </location>
</feature>
<feature type="transmembrane region" description="Helical" evidence="8">
    <location>
        <begin position="209"/>
        <end position="232"/>
    </location>
</feature>
<dbReference type="GO" id="GO:0008961">
    <property type="term" value="F:phosphatidylglycerol-prolipoprotein diacylglyceryl transferase activity"/>
    <property type="evidence" value="ECO:0007669"/>
    <property type="project" value="UniProtKB-EC"/>
</dbReference>
<evidence type="ECO:0000256" key="7">
    <source>
        <dbReference type="SAM" id="MobiDB-lite"/>
    </source>
</evidence>
<evidence type="ECO:0000256" key="5">
    <source>
        <dbReference type="ARBA" id="ARBA00022989"/>
    </source>
</evidence>
<evidence type="ECO:0000256" key="2">
    <source>
        <dbReference type="ARBA" id="ARBA00022475"/>
    </source>
</evidence>
<evidence type="ECO:0000256" key="6">
    <source>
        <dbReference type="ARBA" id="ARBA00023136"/>
    </source>
</evidence>
<evidence type="ECO:0000256" key="4">
    <source>
        <dbReference type="ARBA" id="ARBA00022692"/>
    </source>
</evidence>
<sequence length="265" mass="28212">MTLDAQLAGWVHSAFAWAGMAWGAAMWRATLKRQPTGGALAPGNFAVLVGLLLGAALGNKGVFLMERPDVALAMWQGQPVWPGQSIVGGLLGGLIGVEIAKALTGQTRSTGDAMVWPIAVGLAIGRVGCFLAGLHDDTYGLPTTAPWGVDFGDGVPRHPTQLYEIAAVLPLGYVLHRARFATPGLAFKAFLAGYLLWRFAIEFLKPVPVAWPLGLSGIQWTCAIALLLYAPFLARAWRAERRAAPGRPTVPSGDRPAYPPGQRQR</sequence>
<dbReference type="PANTHER" id="PTHR30589:SF0">
    <property type="entry name" value="PHOSPHATIDYLGLYCEROL--PROLIPOPROTEIN DIACYLGLYCERYL TRANSFERASE"/>
    <property type="match status" value="1"/>
</dbReference>
<feature type="transmembrane region" description="Helical" evidence="8">
    <location>
        <begin position="7"/>
        <end position="27"/>
    </location>
</feature>